<gene>
    <name evidence="17" type="ORF">GGR36_004258</name>
</gene>
<keyword evidence="3 11" id="KW-0813">Transport</keyword>
<keyword evidence="9 17" id="KW-0675">Receptor</keyword>
<comment type="similarity">
    <text evidence="2 11 12">Belongs to the TonB-dependent receptor family.</text>
</comment>
<feature type="compositionally biased region" description="Polar residues" evidence="13">
    <location>
        <begin position="231"/>
        <end position="245"/>
    </location>
</feature>
<keyword evidence="18" id="KW-1185">Reference proteome</keyword>
<keyword evidence="10 11" id="KW-0998">Cell outer membrane</keyword>
<reference evidence="17 18" key="1">
    <citation type="submission" date="2020-08" db="EMBL/GenBank/DDBJ databases">
        <title>Genomic Encyclopedia of Type Strains, Phase IV (KMG-IV): sequencing the most valuable type-strain genomes for metagenomic binning, comparative biology and taxonomic classification.</title>
        <authorList>
            <person name="Goeker M."/>
        </authorList>
    </citation>
    <scope>NUCLEOTIDE SEQUENCE [LARGE SCALE GENOMIC DNA]</scope>
    <source>
        <strain evidence="17 18">DSM 106739</strain>
    </source>
</reference>
<evidence type="ECO:0000256" key="14">
    <source>
        <dbReference type="SAM" id="SignalP"/>
    </source>
</evidence>
<evidence type="ECO:0000256" key="5">
    <source>
        <dbReference type="ARBA" id="ARBA00022692"/>
    </source>
</evidence>
<dbReference type="GO" id="GO:0015232">
    <property type="term" value="F:heme transmembrane transporter activity"/>
    <property type="evidence" value="ECO:0007669"/>
    <property type="project" value="InterPro"/>
</dbReference>
<keyword evidence="4 11" id="KW-1134">Transmembrane beta strand</keyword>
<evidence type="ECO:0000256" key="1">
    <source>
        <dbReference type="ARBA" id="ARBA00004571"/>
    </source>
</evidence>
<evidence type="ECO:0000313" key="17">
    <source>
        <dbReference type="EMBL" id="MBB4014900.1"/>
    </source>
</evidence>
<dbReference type="PANTHER" id="PTHR30069:SF29">
    <property type="entry name" value="HEMOGLOBIN AND HEMOGLOBIN-HAPTOGLOBIN-BINDING PROTEIN 1-RELATED"/>
    <property type="match status" value="1"/>
</dbReference>
<feature type="signal peptide" evidence="14">
    <location>
        <begin position="1"/>
        <end position="30"/>
    </location>
</feature>
<feature type="domain" description="TonB-dependent receptor plug" evidence="16">
    <location>
        <begin position="51"/>
        <end position="162"/>
    </location>
</feature>
<keyword evidence="5 11" id="KW-0812">Transmembrane</keyword>
<dbReference type="Pfam" id="PF00593">
    <property type="entry name" value="TonB_dep_Rec_b-barrel"/>
    <property type="match status" value="1"/>
</dbReference>
<dbReference type="GO" id="GO:0009279">
    <property type="term" value="C:cell outer membrane"/>
    <property type="evidence" value="ECO:0007669"/>
    <property type="project" value="UniProtKB-SubCell"/>
</dbReference>
<evidence type="ECO:0000256" key="9">
    <source>
        <dbReference type="ARBA" id="ARBA00023170"/>
    </source>
</evidence>
<evidence type="ECO:0000256" key="10">
    <source>
        <dbReference type="ARBA" id="ARBA00023237"/>
    </source>
</evidence>
<organism evidence="17 18">
    <name type="scientific">Niveibacterium umoris</name>
    <dbReference type="NCBI Taxonomy" id="1193620"/>
    <lineage>
        <taxon>Bacteria</taxon>
        <taxon>Pseudomonadati</taxon>
        <taxon>Pseudomonadota</taxon>
        <taxon>Betaproteobacteria</taxon>
        <taxon>Rhodocyclales</taxon>
        <taxon>Rhodocyclaceae</taxon>
        <taxon>Niveibacterium</taxon>
    </lineage>
</organism>
<dbReference type="Gene3D" id="2.40.170.20">
    <property type="entry name" value="TonB-dependent receptor, beta-barrel domain"/>
    <property type="match status" value="1"/>
</dbReference>
<keyword evidence="7 12" id="KW-0798">TonB box</keyword>
<protein>
    <submittedName>
        <fullName evidence="17">Hemoglobin/transferrin/lactoferrin receptor protein</fullName>
    </submittedName>
</protein>
<dbReference type="PANTHER" id="PTHR30069">
    <property type="entry name" value="TONB-DEPENDENT OUTER MEMBRANE RECEPTOR"/>
    <property type="match status" value="1"/>
</dbReference>
<evidence type="ECO:0000256" key="11">
    <source>
        <dbReference type="PROSITE-ProRule" id="PRU01360"/>
    </source>
</evidence>
<comment type="caution">
    <text evidence="17">The sequence shown here is derived from an EMBL/GenBank/DDBJ whole genome shotgun (WGS) entry which is preliminary data.</text>
</comment>
<dbReference type="AlphaFoldDB" id="A0A840BPH5"/>
<dbReference type="SUPFAM" id="SSF56935">
    <property type="entry name" value="Porins"/>
    <property type="match status" value="1"/>
</dbReference>
<dbReference type="InterPro" id="IPR010949">
    <property type="entry name" value="TonB_Hb/transfer/lactofer_rcpt"/>
</dbReference>
<dbReference type="InterPro" id="IPR012910">
    <property type="entry name" value="Plug_dom"/>
</dbReference>
<dbReference type="CDD" id="cd01347">
    <property type="entry name" value="ligand_gated_channel"/>
    <property type="match status" value="1"/>
</dbReference>
<evidence type="ECO:0000256" key="2">
    <source>
        <dbReference type="ARBA" id="ARBA00009810"/>
    </source>
</evidence>
<feature type="compositionally biased region" description="Polar residues" evidence="13">
    <location>
        <begin position="280"/>
        <end position="293"/>
    </location>
</feature>
<evidence type="ECO:0000256" key="7">
    <source>
        <dbReference type="ARBA" id="ARBA00023077"/>
    </source>
</evidence>
<dbReference type="InterPro" id="IPR000531">
    <property type="entry name" value="Beta-barrel_TonB"/>
</dbReference>
<keyword evidence="6 14" id="KW-0732">Signal</keyword>
<evidence type="ECO:0000256" key="3">
    <source>
        <dbReference type="ARBA" id="ARBA00022448"/>
    </source>
</evidence>
<dbReference type="Proteomes" id="UP000561045">
    <property type="component" value="Unassembled WGS sequence"/>
</dbReference>
<keyword evidence="8 11" id="KW-0472">Membrane</keyword>
<dbReference type="GO" id="GO:0044718">
    <property type="term" value="P:siderophore transmembrane transport"/>
    <property type="evidence" value="ECO:0007669"/>
    <property type="project" value="TreeGrafter"/>
</dbReference>
<dbReference type="Gene3D" id="2.170.130.10">
    <property type="entry name" value="TonB-dependent receptor, plug domain"/>
    <property type="match status" value="1"/>
</dbReference>
<comment type="subcellular location">
    <subcellularLocation>
        <location evidence="1 11">Cell outer membrane</location>
        <topology evidence="1 11">Multi-pass membrane protein</topology>
    </subcellularLocation>
</comment>
<feature type="region of interest" description="Disordered" evidence="13">
    <location>
        <begin position="262"/>
        <end position="298"/>
    </location>
</feature>
<feature type="domain" description="TonB-dependent receptor-like beta-barrel" evidence="15">
    <location>
        <begin position="251"/>
        <end position="711"/>
    </location>
</feature>
<evidence type="ECO:0000259" key="15">
    <source>
        <dbReference type="Pfam" id="PF00593"/>
    </source>
</evidence>
<accession>A0A840BPH5</accession>
<feature type="compositionally biased region" description="Basic and acidic residues" evidence="13">
    <location>
        <begin position="262"/>
        <end position="279"/>
    </location>
</feature>
<evidence type="ECO:0000259" key="16">
    <source>
        <dbReference type="Pfam" id="PF07715"/>
    </source>
</evidence>
<dbReference type="NCBIfam" id="TIGR01786">
    <property type="entry name" value="TonB-hemlactrns"/>
    <property type="match status" value="1"/>
</dbReference>
<dbReference type="NCBIfam" id="TIGR01785">
    <property type="entry name" value="TonB-hemin"/>
    <property type="match status" value="1"/>
</dbReference>
<dbReference type="InterPro" id="IPR036942">
    <property type="entry name" value="Beta-barrel_TonB_sf"/>
</dbReference>
<dbReference type="Pfam" id="PF07715">
    <property type="entry name" value="Plug"/>
    <property type="match status" value="1"/>
</dbReference>
<dbReference type="PROSITE" id="PS52016">
    <property type="entry name" value="TONB_DEPENDENT_REC_3"/>
    <property type="match status" value="1"/>
</dbReference>
<evidence type="ECO:0000256" key="12">
    <source>
        <dbReference type="RuleBase" id="RU003357"/>
    </source>
</evidence>
<name>A0A840BPH5_9RHOO</name>
<dbReference type="InterPro" id="IPR039426">
    <property type="entry name" value="TonB-dep_rcpt-like"/>
</dbReference>
<evidence type="ECO:0000256" key="6">
    <source>
        <dbReference type="ARBA" id="ARBA00022729"/>
    </source>
</evidence>
<proteinExistence type="inferred from homology"/>
<dbReference type="GO" id="GO:0015344">
    <property type="term" value="F:siderophore uptake transmembrane transporter activity"/>
    <property type="evidence" value="ECO:0007669"/>
    <property type="project" value="TreeGrafter"/>
</dbReference>
<feature type="chain" id="PRO_5032295311" evidence="14">
    <location>
        <begin position="31"/>
        <end position="752"/>
    </location>
</feature>
<evidence type="ECO:0000256" key="8">
    <source>
        <dbReference type="ARBA" id="ARBA00023136"/>
    </source>
</evidence>
<evidence type="ECO:0000256" key="4">
    <source>
        <dbReference type="ARBA" id="ARBA00022452"/>
    </source>
</evidence>
<dbReference type="RefSeq" id="WP_183638389.1">
    <property type="nucleotide sequence ID" value="NZ_BAABLE010000001.1"/>
</dbReference>
<feature type="region of interest" description="Disordered" evidence="13">
    <location>
        <begin position="219"/>
        <end position="245"/>
    </location>
</feature>
<evidence type="ECO:0000256" key="13">
    <source>
        <dbReference type="SAM" id="MobiDB-lite"/>
    </source>
</evidence>
<sequence length="752" mass="81560">MPTNLSASPAKRLRPMVLALLAIFAAPAFAAETQLADVVVSASRRDSNAADASLTITQRSAADIETQQPVDATALVADEPDVAVGRDRRRFGATSFNIRGIEDNRVLMLVDGVRLPDYYSRGGPSNISTATRDMPEQDFLKRVEIVRGPASSLYGSDAIGGVVSFVTKDASDFITQGKTVGGELVLHGASADQSWGTTGSVAAKGENVEALLMVSRREGHELGNQGDVDTVSVSRTAPNPQDNNATETLAKLGWTPSAEHRFTLSHETRKSESDTELKRLSTSLPRVTTASGTEDNERQRATLGYTWTPTSGVLDRLVASASWQKSDILTDTLQRRSGTTATCSATLAGKNECDVALGFEFGQEQWAASVQGERTLTWGSSTHLLIGGLDWLDTHSEELRTATRTNLTTGTVANALAGETFPLRDFPPGSTQQIGVFLQDEIRLAKDSIIITPGLRWDSYDLSPEADPLYDTHTSKPAVSKSDSAVSPRISALWRPTDPLTLYAQWVTGFRAPSYEEVNGSFMNLAQGYGSSPNPDLEAESSQGIEIGTRWTTQSLALSWAAYHNRYENFIEQVVLNCPADPACIAGLKTTYQYRNQNKVTIYGTELRGAWQFAPQWKLDGATAWAHGTNDTTDQPLNTVEPLRATLGLSWQRDAQATLGSSLRMRAAAGVSRVDESSGELYKPGGWTTFDVYAWWKPLAHTRLNLALTNLADRKYWLWSDVRQVGLAASDPGLDFYTATGRAVSASLAVSF</sequence>
<dbReference type="InterPro" id="IPR037066">
    <property type="entry name" value="Plug_dom_sf"/>
</dbReference>
<evidence type="ECO:0000313" key="18">
    <source>
        <dbReference type="Proteomes" id="UP000561045"/>
    </source>
</evidence>
<dbReference type="EMBL" id="JACIET010000005">
    <property type="protein sequence ID" value="MBB4014900.1"/>
    <property type="molecule type" value="Genomic_DNA"/>
</dbReference>
<dbReference type="InterPro" id="IPR011276">
    <property type="entry name" value="TonB_haem/Hb_rcpt"/>
</dbReference>